<evidence type="ECO:0000256" key="7">
    <source>
        <dbReference type="ARBA" id="ARBA00023136"/>
    </source>
</evidence>
<dbReference type="AlphaFoldDB" id="A0A3P3WEN3"/>
<keyword evidence="8 15" id="KW-0675">Receptor</keyword>
<evidence type="ECO:0000259" key="13">
    <source>
        <dbReference type="Pfam" id="PF00593"/>
    </source>
</evidence>
<dbReference type="Proteomes" id="UP000275719">
    <property type="component" value="Unassembled WGS sequence"/>
</dbReference>
<reference evidence="15 16" key="1">
    <citation type="submission" date="2018-11" db="EMBL/GenBank/DDBJ databases">
        <title>Flavobacterium sp. nov., YIM 102701-2 draft genome.</title>
        <authorList>
            <person name="Li G."/>
            <person name="Jiang Y."/>
        </authorList>
    </citation>
    <scope>NUCLEOTIDE SEQUENCE [LARGE SCALE GENOMIC DNA]</scope>
    <source>
        <strain evidence="15 16">YIM 102701-2</strain>
    </source>
</reference>
<keyword evidence="3 10" id="KW-1134">Transmembrane beta strand</keyword>
<evidence type="ECO:0000259" key="14">
    <source>
        <dbReference type="Pfam" id="PF07715"/>
    </source>
</evidence>
<evidence type="ECO:0000313" key="16">
    <source>
        <dbReference type="Proteomes" id="UP000275719"/>
    </source>
</evidence>
<organism evidence="15 16">
    <name type="scientific">Paenimyroides tangerinum</name>
    <dbReference type="NCBI Taxonomy" id="2488728"/>
    <lineage>
        <taxon>Bacteria</taxon>
        <taxon>Pseudomonadati</taxon>
        <taxon>Bacteroidota</taxon>
        <taxon>Flavobacteriia</taxon>
        <taxon>Flavobacteriales</taxon>
        <taxon>Flavobacteriaceae</taxon>
        <taxon>Paenimyroides</taxon>
    </lineage>
</organism>
<accession>A0A3P3WEN3</accession>
<dbReference type="InterPro" id="IPR000531">
    <property type="entry name" value="Beta-barrel_TonB"/>
</dbReference>
<dbReference type="PROSITE" id="PS52016">
    <property type="entry name" value="TONB_DEPENDENT_REC_3"/>
    <property type="match status" value="1"/>
</dbReference>
<dbReference type="InterPro" id="IPR012910">
    <property type="entry name" value="Plug_dom"/>
</dbReference>
<dbReference type="Pfam" id="PF00593">
    <property type="entry name" value="TonB_dep_Rec_b-barrel"/>
    <property type="match status" value="1"/>
</dbReference>
<name>A0A3P3WEN3_9FLAO</name>
<dbReference type="PANTHER" id="PTHR30069:SF29">
    <property type="entry name" value="HEMOGLOBIN AND HEMOGLOBIN-HAPTOGLOBIN-BINDING PROTEIN 1-RELATED"/>
    <property type="match status" value="1"/>
</dbReference>
<feature type="domain" description="TonB-dependent receptor-like beta-barrel" evidence="13">
    <location>
        <begin position="167"/>
        <end position="586"/>
    </location>
</feature>
<evidence type="ECO:0000256" key="12">
    <source>
        <dbReference type="SAM" id="SignalP"/>
    </source>
</evidence>
<feature type="domain" description="TonB-dependent receptor plug" evidence="14">
    <location>
        <begin position="52"/>
        <end position="144"/>
    </location>
</feature>
<evidence type="ECO:0000256" key="1">
    <source>
        <dbReference type="ARBA" id="ARBA00004571"/>
    </source>
</evidence>
<proteinExistence type="inferred from homology"/>
<dbReference type="OrthoDB" id="9762903at2"/>
<evidence type="ECO:0000256" key="2">
    <source>
        <dbReference type="ARBA" id="ARBA00022448"/>
    </source>
</evidence>
<keyword evidence="7 10" id="KW-0472">Membrane</keyword>
<dbReference type="GO" id="GO:0044718">
    <property type="term" value="P:siderophore transmembrane transport"/>
    <property type="evidence" value="ECO:0007669"/>
    <property type="project" value="TreeGrafter"/>
</dbReference>
<evidence type="ECO:0000256" key="6">
    <source>
        <dbReference type="ARBA" id="ARBA00023077"/>
    </source>
</evidence>
<evidence type="ECO:0000256" key="3">
    <source>
        <dbReference type="ARBA" id="ARBA00022452"/>
    </source>
</evidence>
<dbReference type="RefSeq" id="WP_125018750.1">
    <property type="nucleotide sequence ID" value="NZ_RQVQ01000013.1"/>
</dbReference>
<keyword evidence="6 11" id="KW-0798">TonB box</keyword>
<gene>
    <name evidence="15" type="ORF">EG240_07370</name>
</gene>
<evidence type="ECO:0000256" key="4">
    <source>
        <dbReference type="ARBA" id="ARBA00022692"/>
    </source>
</evidence>
<evidence type="ECO:0000256" key="5">
    <source>
        <dbReference type="ARBA" id="ARBA00022729"/>
    </source>
</evidence>
<dbReference type="GO" id="GO:0015344">
    <property type="term" value="F:siderophore uptake transmembrane transporter activity"/>
    <property type="evidence" value="ECO:0007669"/>
    <property type="project" value="TreeGrafter"/>
</dbReference>
<dbReference type="SUPFAM" id="SSF56935">
    <property type="entry name" value="Porins"/>
    <property type="match status" value="1"/>
</dbReference>
<comment type="caution">
    <text evidence="15">The sequence shown here is derived from an EMBL/GenBank/DDBJ whole genome shotgun (WGS) entry which is preliminary data.</text>
</comment>
<dbReference type="PANTHER" id="PTHR30069">
    <property type="entry name" value="TONB-DEPENDENT OUTER MEMBRANE RECEPTOR"/>
    <property type="match status" value="1"/>
</dbReference>
<dbReference type="Gene3D" id="2.40.170.20">
    <property type="entry name" value="TonB-dependent receptor, beta-barrel domain"/>
    <property type="match status" value="1"/>
</dbReference>
<sequence length="613" mass="70348">MLFKQISYFVIFTCTSFAFAQEQATIVLDELIISDYKLNSHNKTQTIHKINDSIIQQANGNLTDLLLMNSSIYFKENGSGMVSSPSFRGTTAQQTSVLWNGIGVNSLFLGQTDFNSISYKEFSEIAIKPGGGSVLYGSGAIGGTIHLNNPIRFEKRLDNTLQLGYGSFNTFRVNNNFTLSNEKWFAQININRNQSDNDFEVKNRTWKNTNGQFYNNSASATIGYKIDLKNTLSFYSTYFNDERHFSLVSENQTKTKYQNSYFRNILHWKNEGDSYKSNARIAYFNEGYKYFNNLPTDDYSSGNVNSLIAKYDFEYFVSHNFSLNAIIDYTNHHGTGKNSGIKSAKQEVLGLSVLANHHFNEKMGYEIGFKQEINNSYENPFLYSAGFYYKPANVYQLKINGSKNFRIPTFNDIFWEPGGNKSLQPETSFQFDLRNEFTFKKFSFGLNAYYTKIDNMLQWIPNNTGIWEAQNLKSVAIKGAEFDVQYQFALNKNQFKIQGTYTYTNSQDTELKKQLIYTPFHKITGQISYNYEKFSAGIQTIYNGAVFTTASNLNSSKIEAYALINANMQYHFGRKIKQTIVFEIKNASDVNYENVINRPMPGRNFNIQLITKF</sequence>
<evidence type="ECO:0000256" key="11">
    <source>
        <dbReference type="RuleBase" id="RU003357"/>
    </source>
</evidence>
<dbReference type="GO" id="GO:0009279">
    <property type="term" value="C:cell outer membrane"/>
    <property type="evidence" value="ECO:0007669"/>
    <property type="project" value="UniProtKB-SubCell"/>
</dbReference>
<dbReference type="EMBL" id="RQVQ01000013">
    <property type="protein sequence ID" value="RRJ91013.1"/>
    <property type="molecule type" value="Genomic_DNA"/>
</dbReference>
<feature type="signal peptide" evidence="12">
    <location>
        <begin position="1"/>
        <end position="20"/>
    </location>
</feature>
<dbReference type="InterPro" id="IPR039426">
    <property type="entry name" value="TonB-dep_rcpt-like"/>
</dbReference>
<comment type="subcellular location">
    <subcellularLocation>
        <location evidence="1 10">Cell outer membrane</location>
        <topology evidence="1 10">Multi-pass membrane protein</topology>
    </subcellularLocation>
</comment>
<keyword evidence="9 10" id="KW-0998">Cell outer membrane</keyword>
<evidence type="ECO:0000256" key="9">
    <source>
        <dbReference type="ARBA" id="ARBA00023237"/>
    </source>
</evidence>
<dbReference type="InterPro" id="IPR036942">
    <property type="entry name" value="Beta-barrel_TonB_sf"/>
</dbReference>
<evidence type="ECO:0000313" key="15">
    <source>
        <dbReference type="EMBL" id="RRJ91013.1"/>
    </source>
</evidence>
<feature type="chain" id="PRO_5018021913" evidence="12">
    <location>
        <begin position="21"/>
        <end position="613"/>
    </location>
</feature>
<evidence type="ECO:0000256" key="8">
    <source>
        <dbReference type="ARBA" id="ARBA00023170"/>
    </source>
</evidence>
<keyword evidence="5 12" id="KW-0732">Signal</keyword>
<comment type="similarity">
    <text evidence="10 11">Belongs to the TonB-dependent receptor family.</text>
</comment>
<keyword evidence="2 10" id="KW-0813">Transport</keyword>
<keyword evidence="16" id="KW-1185">Reference proteome</keyword>
<protein>
    <submittedName>
        <fullName evidence="15">TonB-dependent receptor</fullName>
    </submittedName>
</protein>
<keyword evidence="4 10" id="KW-0812">Transmembrane</keyword>
<dbReference type="InterPro" id="IPR037066">
    <property type="entry name" value="Plug_dom_sf"/>
</dbReference>
<dbReference type="Pfam" id="PF07715">
    <property type="entry name" value="Plug"/>
    <property type="match status" value="1"/>
</dbReference>
<dbReference type="Gene3D" id="2.170.130.10">
    <property type="entry name" value="TonB-dependent receptor, plug domain"/>
    <property type="match status" value="1"/>
</dbReference>
<evidence type="ECO:0000256" key="10">
    <source>
        <dbReference type="PROSITE-ProRule" id="PRU01360"/>
    </source>
</evidence>